<evidence type="ECO:0000313" key="4">
    <source>
        <dbReference type="EMBL" id="PZW18297.1"/>
    </source>
</evidence>
<reference evidence="4 5" key="1">
    <citation type="submission" date="2018-06" db="EMBL/GenBank/DDBJ databases">
        <title>Genomic Encyclopedia of Archaeal and Bacterial Type Strains, Phase II (KMG-II): from individual species to whole genera.</title>
        <authorList>
            <person name="Goeker M."/>
        </authorList>
    </citation>
    <scope>NUCLEOTIDE SEQUENCE [LARGE SCALE GENOMIC DNA]</scope>
    <source>
        <strain evidence="4 5">ATCC BAA-1881</strain>
    </source>
</reference>
<dbReference type="Gene3D" id="1.10.150.130">
    <property type="match status" value="1"/>
</dbReference>
<dbReference type="InterPro" id="IPR010998">
    <property type="entry name" value="Integrase_recombinase_N"/>
</dbReference>
<evidence type="ECO:0000256" key="2">
    <source>
        <dbReference type="ARBA" id="ARBA00023172"/>
    </source>
</evidence>
<dbReference type="EMBL" id="QKUF01000054">
    <property type="protein sequence ID" value="PZW18297.1"/>
    <property type="molecule type" value="Genomic_DNA"/>
</dbReference>
<organism evidence="4 5">
    <name type="scientific">Thermosporothrix hazakensis</name>
    <dbReference type="NCBI Taxonomy" id="644383"/>
    <lineage>
        <taxon>Bacteria</taxon>
        <taxon>Bacillati</taxon>
        <taxon>Chloroflexota</taxon>
        <taxon>Ktedonobacteria</taxon>
        <taxon>Ktedonobacterales</taxon>
        <taxon>Thermosporotrichaceae</taxon>
        <taxon>Thermosporothrix</taxon>
    </lineage>
</organism>
<dbReference type="PANTHER" id="PTHR30349">
    <property type="entry name" value="PHAGE INTEGRASE-RELATED"/>
    <property type="match status" value="1"/>
</dbReference>
<dbReference type="Proteomes" id="UP000248806">
    <property type="component" value="Unassembled WGS sequence"/>
</dbReference>
<dbReference type="InterPro" id="IPR013762">
    <property type="entry name" value="Integrase-like_cat_sf"/>
</dbReference>
<evidence type="ECO:0000259" key="3">
    <source>
        <dbReference type="PROSITE" id="PS51898"/>
    </source>
</evidence>
<feature type="domain" description="Tyr recombinase" evidence="3">
    <location>
        <begin position="161"/>
        <end position="336"/>
    </location>
</feature>
<dbReference type="GO" id="GO:0006310">
    <property type="term" value="P:DNA recombination"/>
    <property type="evidence" value="ECO:0007669"/>
    <property type="project" value="UniProtKB-KW"/>
</dbReference>
<sequence>MDELPIRAHSVEILPFGAPESVGDFANRIAGETAHIRYSSTKAENTLRRQKADLKLFFRFLESVQYEQPISHFLDSGDWSLWSGVTHGLVEAFVEWQTRRGYSIGSINVRLATIKAYCNLAVKAGKLSQQEYASIKLVKGYSHKEGVHIDRRRPITRVGEKKQQATSLNIGHATLLKRQPDTELGRRDAAMMCLLLDHGLRCGELAGLRVEHINLTQGTITFYREKVDMVQTHRLTPDSLVALMRYLPQVQGPYLFAGYKGRAMSTRAINKRVGQLGRMIQLENLSPHDCRHYWATVAMRNGTDIKALQVAGGWKSAHMPLRYAEASAIANEGVKLY</sequence>
<evidence type="ECO:0000256" key="1">
    <source>
        <dbReference type="ARBA" id="ARBA00023125"/>
    </source>
</evidence>
<proteinExistence type="predicted"/>
<dbReference type="Pfam" id="PF00589">
    <property type="entry name" value="Phage_integrase"/>
    <property type="match status" value="1"/>
</dbReference>
<dbReference type="InterPro" id="IPR050090">
    <property type="entry name" value="Tyrosine_recombinase_XerCD"/>
</dbReference>
<dbReference type="RefSeq" id="WP_111326658.1">
    <property type="nucleotide sequence ID" value="NZ_BIFX01000001.1"/>
</dbReference>
<dbReference type="CDD" id="cd00796">
    <property type="entry name" value="INT_Rci_Hp1_C"/>
    <property type="match status" value="1"/>
</dbReference>
<dbReference type="GO" id="GO:0015074">
    <property type="term" value="P:DNA integration"/>
    <property type="evidence" value="ECO:0007669"/>
    <property type="project" value="InterPro"/>
</dbReference>
<dbReference type="PROSITE" id="PS51898">
    <property type="entry name" value="TYR_RECOMBINASE"/>
    <property type="match status" value="1"/>
</dbReference>
<dbReference type="AlphaFoldDB" id="A0A326TPL0"/>
<keyword evidence="2" id="KW-0233">DNA recombination</keyword>
<dbReference type="InterPro" id="IPR011010">
    <property type="entry name" value="DNA_brk_join_enz"/>
</dbReference>
<accession>A0A326TPL0</accession>
<dbReference type="Gene3D" id="1.10.443.10">
    <property type="entry name" value="Intergrase catalytic core"/>
    <property type="match status" value="1"/>
</dbReference>
<dbReference type="SUPFAM" id="SSF56349">
    <property type="entry name" value="DNA breaking-rejoining enzymes"/>
    <property type="match status" value="1"/>
</dbReference>
<protein>
    <submittedName>
        <fullName evidence="4">Site-specific recombinase XerD</fullName>
    </submittedName>
</protein>
<keyword evidence="5" id="KW-1185">Reference proteome</keyword>
<gene>
    <name evidence="4" type="ORF">EI42_06261</name>
</gene>
<dbReference type="OrthoDB" id="144326at2"/>
<dbReference type="InterPro" id="IPR002104">
    <property type="entry name" value="Integrase_catalytic"/>
</dbReference>
<keyword evidence="1" id="KW-0238">DNA-binding</keyword>
<name>A0A326TPL0_THEHA</name>
<dbReference type="GO" id="GO:0003677">
    <property type="term" value="F:DNA binding"/>
    <property type="evidence" value="ECO:0007669"/>
    <property type="project" value="UniProtKB-KW"/>
</dbReference>
<evidence type="ECO:0000313" key="5">
    <source>
        <dbReference type="Proteomes" id="UP000248806"/>
    </source>
</evidence>
<dbReference type="PANTHER" id="PTHR30349:SF88">
    <property type="entry name" value="BLL1584 PROTEIN"/>
    <property type="match status" value="1"/>
</dbReference>
<comment type="caution">
    <text evidence="4">The sequence shown here is derived from an EMBL/GenBank/DDBJ whole genome shotgun (WGS) entry which is preliminary data.</text>
</comment>